<reference evidence="4 5" key="1">
    <citation type="journal article" date="2024" name="Nat. Commun.">
        <title>Phylogenomics reveals the evolutionary origins of lichenization in chlorophyte algae.</title>
        <authorList>
            <person name="Puginier C."/>
            <person name="Libourel C."/>
            <person name="Otte J."/>
            <person name="Skaloud P."/>
            <person name="Haon M."/>
            <person name="Grisel S."/>
            <person name="Petersen M."/>
            <person name="Berrin J.G."/>
            <person name="Delaux P.M."/>
            <person name="Dal Grande F."/>
            <person name="Keller J."/>
        </authorList>
    </citation>
    <scope>NUCLEOTIDE SEQUENCE [LARGE SCALE GENOMIC DNA]</scope>
    <source>
        <strain evidence="4 5">SAG 2043</strain>
    </source>
</reference>
<evidence type="ECO:0000313" key="4">
    <source>
        <dbReference type="EMBL" id="KAK9830035.1"/>
    </source>
</evidence>
<dbReference type="Gene3D" id="3.40.50.720">
    <property type="entry name" value="NAD(P)-binding Rossmann-like Domain"/>
    <property type="match status" value="1"/>
</dbReference>
<dbReference type="PANTHER" id="PTHR48106">
    <property type="entry name" value="QUINONE OXIDOREDUCTASE PIG3-RELATED"/>
    <property type="match status" value="1"/>
</dbReference>
<dbReference type="InterPro" id="IPR036291">
    <property type="entry name" value="NAD(P)-bd_dom_sf"/>
</dbReference>
<feature type="domain" description="Enoyl reductase (ER)" evidence="3">
    <location>
        <begin position="15"/>
        <end position="306"/>
    </location>
</feature>
<dbReference type="Pfam" id="PF00107">
    <property type="entry name" value="ADH_zinc_N"/>
    <property type="match status" value="1"/>
</dbReference>
<evidence type="ECO:0000259" key="3">
    <source>
        <dbReference type="SMART" id="SM00829"/>
    </source>
</evidence>
<evidence type="ECO:0000256" key="2">
    <source>
        <dbReference type="ARBA" id="ARBA00023002"/>
    </source>
</evidence>
<gene>
    <name evidence="4" type="ORF">WJX72_009314</name>
</gene>
<dbReference type="Proteomes" id="UP001489004">
    <property type="component" value="Unassembled WGS sequence"/>
</dbReference>
<dbReference type="SUPFAM" id="SSF51735">
    <property type="entry name" value="NAD(P)-binding Rossmann-fold domains"/>
    <property type="match status" value="1"/>
</dbReference>
<accession>A0AAW1R937</accession>
<name>A0AAW1R937_9CHLO</name>
<organism evidence="4 5">
    <name type="scientific">[Myrmecia] bisecta</name>
    <dbReference type="NCBI Taxonomy" id="41462"/>
    <lineage>
        <taxon>Eukaryota</taxon>
        <taxon>Viridiplantae</taxon>
        <taxon>Chlorophyta</taxon>
        <taxon>core chlorophytes</taxon>
        <taxon>Trebouxiophyceae</taxon>
        <taxon>Trebouxiales</taxon>
        <taxon>Trebouxiaceae</taxon>
        <taxon>Myrmecia</taxon>
    </lineage>
</organism>
<dbReference type="InterPro" id="IPR020843">
    <property type="entry name" value="ER"/>
</dbReference>
<dbReference type="Gene3D" id="3.90.180.10">
    <property type="entry name" value="Medium-chain alcohol dehydrogenases, catalytic domain"/>
    <property type="match status" value="2"/>
</dbReference>
<dbReference type="AlphaFoldDB" id="A0AAW1R937"/>
<dbReference type="CDD" id="cd05282">
    <property type="entry name" value="ETR_like"/>
    <property type="match status" value="1"/>
</dbReference>
<evidence type="ECO:0000256" key="1">
    <source>
        <dbReference type="ARBA" id="ARBA00022857"/>
    </source>
</evidence>
<dbReference type="EMBL" id="JALJOR010000001">
    <property type="protein sequence ID" value="KAK9830035.1"/>
    <property type="molecule type" value="Genomic_DNA"/>
</dbReference>
<keyword evidence="5" id="KW-1185">Reference proteome</keyword>
<dbReference type="GO" id="GO:0070402">
    <property type="term" value="F:NADPH binding"/>
    <property type="evidence" value="ECO:0007669"/>
    <property type="project" value="TreeGrafter"/>
</dbReference>
<evidence type="ECO:0000313" key="5">
    <source>
        <dbReference type="Proteomes" id="UP001489004"/>
    </source>
</evidence>
<keyword evidence="1" id="KW-0521">NADP</keyword>
<dbReference type="InterPro" id="IPR011032">
    <property type="entry name" value="GroES-like_sf"/>
</dbReference>
<proteinExistence type="predicted"/>
<dbReference type="InterPro" id="IPR013149">
    <property type="entry name" value="ADH-like_C"/>
</dbReference>
<dbReference type="GO" id="GO:0016651">
    <property type="term" value="F:oxidoreductase activity, acting on NAD(P)H"/>
    <property type="evidence" value="ECO:0007669"/>
    <property type="project" value="TreeGrafter"/>
</dbReference>
<keyword evidence="2" id="KW-0560">Oxidoreductase</keyword>
<dbReference type="SMART" id="SM00829">
    <property type="entry name" value="PKS_ER"/>
    <property type="match status" value="1"/>
</dbReference>
<comment type="caution">
    <text evidence="4">The sequence shown here is derived from an EMBL/GenBank/DDBJ whole genome shotgun (WGS) entry which is preliminary data.</text>
</comment>
<dbReference type="PANTHER" id="PTHR48106:SF2">
    <property type="entry name" value="ZN2+-BINDING DEHYDROGENASE"/>
    <property type="match status" value="1"/>
</dbReference>
<sequence length="308" mass="33565">MASAPTYQRAVQLVRVDGSPCLRATTKEVPKPGNAEVLIRVYLWPVNTTDEKVFLGKYPDKTAASLPGAVPGSEASNLYYKRGRVPERHLVAVPDNVPDEHAAQFWINPMTVCGLFETLSIPQGEWLLQTAAGSVLGRIAIAYAKHRGIKTINVVRRSEQKEELLALGADGVVCSSDQDIVECVKKITGGSGAYGAIDCVGGDTTKAVVSALRPQGTVLLYGTMSGPVLNVNIFDLLYYGKVVTGFVIYKWIDMLGAQREEKLHYMMNLIAQRVIKPYSGTTYPLEQFEEAMHESKSAARGGKVFLQA</sequence>
<protein>
    <recommendedName>
        <fullName evidence="3">Enoyl reductase (ER) domain-containing protein</fullName>
    </recommendedName>
</protein>
<dbReference type="SUPFAM" id="SSF50129">
    <property type="entry name" value="GroES-like"/>
    <property type="match status" value="1"/>
</dbReference>